<protein>
    <submittedName>
        <fullName evidence="1">Uncharacterized protein</fullName>
    </submittedName>
</protein>
<name>G7TD77_XANOB</name>
<sequence length="38" mass="3914">MEIGHSSQQALRGAARLLAACPPKDAQCGNGIAHLKAE</sequence>
<proteinExistence type="predicted"/>
<evidence type="ECO:0000313" key="1">
    <source>
        <dbReference type="EMBL" id="AEQ95023.1"/>
    </source>
</evidence>
<dbReference type="KEGG" id="xor:XOC_0817"/>
<gene>
    <name evidence="1" type="ORF">XOC_0817</name>
</gene>
<dbReference type="Proteomes" id="UP000008851">
    <property type="component" value="Chromosome"/>
</dbReference>
<dbReference type="EMBL" id="CP003057">
    <property type="protein sequence ID" value="AEQ95023.1"/>
    <property type="molecule type" value="Genomic_DNA"/>
</dbReference>
<reference evidence="1 2" key="1">
    <citation type="journal article" date="2011" name="J. Bacteriol.">
        <title>Two new complete genome sequences offer insight into host and tissue specificity of plant pathogenic Xanthomonas spp.</title>
        <authorList>
            <person name="Bogdanove A.J."/>
            <person name="Koebnik R."/>
            <person name="Lu H."/>
            <person name="Furutani A."/>
            <person name="Angiuoli S.V."/>
            <person name="Patil P.B."/>
            <person name="Van Sluys M.A."/>
            <person name="Ryan R.P."/>
            <person name="Meyer D.F."/>
            <person name="Han S.W."/>
            <person name="Aparna G."/>
            <person name="Rajaram M."/>
            <person name="Delcher A.L."/>
            <person name="Phillippy A.M."/>
            <person name="Puiu D."/>
            <person name="Schatz M.C."/>
            <person name="Shumway M."/>
            <person name="Sommer D.D."/>
            <person name="Trapnell C."/>
            <person name="Benahmed F."/>
            <person name="Dimitrov G."/>
            <person name="Madupu R."/>
            <person name="Radune D."/>
            <person name="Sullivan S."/>
            <person name="Jha G."/>
            <person name="Ishihara H."/>
            <person name="Lee S.W."/>
            <person name="Pandey A."/>
            <person name="Sharma V."/>
            <person name="Sriariyanun M."/>
            <person name="Szurek B."/>
            <person name="Vera-Cruz C.M."/>
            <person name="Dorman K.S."/>
            <person name="Ronald P.C."/>
            <person name="Verdier V."/>
            <person name="Dow J.M."/>
            <person name="Sonti R.V."/>
            <person name="Tsuge S."/>
            <person name="Brendel V.P."/>
            <person name="Rabinowicz P.D."/>
            <person name="Leach J.E."/>
            <person name="White F.F."/>
            <person name="Salzberg S.L."/>
        </authorList>
    </citation>
    <scope>NUCLEOTIDE SEQUENCE [LARGE SCALE GENOMIC DNA]</scope>
    <source>
        <strain evidence="1 2">BLS256</strain>
    </source>
</reference>
<organism evidence="1 2">
    <name type="scientific">Xanthomonas oryzae pv. oryzicola (strain BLS256)</name>
    <dbReference type="NCBI Taxonomy" id="383407"/>
    <lineage>
        <taxon>Bacteria</taxon>
        <taxon>Pseudomonadati</taxon>
        <taxon>Pseudomonadota</taxon>
        <taxon>Gammaproteobacteria</taxon>
        <taxon>Lysobacterales</taxon>
        <taxon>Lysobacteraceae</taxon>
        <taxon>Xanthomonas</taxon>
    </lineage>
</organism>
<dbReference type="HOGENOM" id="CLU_3334883_0_0_6"/>
<evidence type="ECO:0000313" key="2">
    <source>
        <dbReference type="Proteomes" id="UP000008851"/>
    </source>
</evidence>
<accession>G7TD77</accession>
<dbReference type="AlphaFoldDB" id="G7TD77"/>